<reference evidence="1 2" key="1">
    <citation type="journal article" date="2019" name="Commun. Biol.">
        <title>The bagworm genome reveals a unique fibroin gene that provides high tensile strength.</title>
        <authorList>
            <person name="Kono N."/>
            <person name="Nakamura H."/>
            <person name="Ohtoshi R."/>
            <person name="Tomita M."/>
            <person name="Numata K."/>
            <person name="Arakawa K."/>
        </authorList>
    </citation>
    <scope>NUCLEOTIDE SEQUENCE [LARGE SCALE GENOMIC DNA]</scope>
</reference>
<evidence type="ECO:0000313" key="2">
    <source>
        <dbReference type="Proteomes" id="UP000299102"/>
    </source>
</evidence>
<keyword evidence="2" id="KW-1185">Reference proteome</keyword>
<dbReference type="AlphaFoldDB" id="A0A4C1ZIT3"/>
<protein>
    <submittedName>
        <fullName evidence="1">Uncharacterized protein</fullName>
    </submittedName>
</protein>
<evidence type="ECO:0000313" key="1">
    <source>
        <dbReference type="EMBL" id="GBP87668.1"/>
    </source>
</evidence>
<comment type="caution">
    <text evidence="1">The sequence shown here is derived from an EMBL/GenBank/DDBJ whole genome shotgun (WGS) entry which is preliminary data.</text>
</comment>
<gene>
    <name evidence="1" type="ORF">EVAR_38154_1</name>
</gene>
<proteinExistence type="predicted"/>
<sequence>MTKRVLPLRQPVLEVFLDVHRHVVAAPYSRNVFYRIASGSLYAMSVDRRGEEREKKNKEFLISQTERKPESAVYKCKDICNTQKSNCKE</sequence>
<accession>A0A4C1ZIT3</accession>
<dbReference type="EMBL" id="BGZK01001875">
    <property type="protein sequence ID" value="GBP87668.1"/>
    <property type="molecule type" value="Genomic_DNA"/>
</dbReference>
<dbReference type="Proteomes" id="UP000299102">
    <property type="component" value="Unassembled WGS sequence"/>
</dbReference>
<name>A0A4C1ZIT3_EUMVA</name>
<organism evidence="1 2">
    <name type="scientific">Eumeta variegata</name>
    <name type="common">Bagworm moth</name>
    <name type="synonym">Eumeta japonica</name>
    <dbReference type="NCBI Taxonomy" id="151549"/>
    <lineage>
        <taxon>Eukaryota</taxon>
        <taxon>Metazoa</taxon>
        <taxon>Ecdysozoa</taxon>
        <taxon>Arthropoda</taxon>
        <taxon>Hexapoda</taxon>
        <taxon>Insecta</taxon>
        <taxon>Pterygota</taxon>
        <taxon>Neoptera</taxon>
        <taxon>Endopterygota</taxon>
        <taxon>Lepidoptera</taxon>
        <taxon>Glossata</taxon>
        <taxon>Ditrysia</taxon>
        <taxon>Tineoidea</taxon>
        <taxon>Psychidae</taxon>
        <taxon>Oiketicinae</taxon>
        <taxon>Eumeta</taxon>
    </lineage>
</organism>